<dbReference type="EMBL" id="ANOF01000095">
    <property type="protein sequence ID" value="EMI26396.1"/>
    <property type="molecule type" value="Genomic_DNA"/>
</dbReference>
<organism evidence="1 2">
    <name type="scientific">Rhodopirellula europaea SH398</name>
    <dbReference type="NCBI Taxonomy" id="1263868"/>
    <lineage>
        <taxon>Bacteria</taxon>
        <taxon>Pseudomonadati</taxon>
        <taxon>Planctomycetota</taxon>
        <taxon>Planctomycetia</taxon>
        <taxon>Pirellulales</taxon>
        <taxon>Pirellulaceae</taxon>
        <taxon>Rhodopirellula</taxon>
    </lineage>
</organism>
<reference evidence="1 2" key="1">
    <citation type="journal article" date="2013" name="Mar. Genomics">
        <title>Expression of sulfatases in Rhodopirellula baltica and the diversity of sulfatases in the genus Rhodopirellula.</title>
        <authorList>
            <person name="Wegner C.E."/>
            <person name="Richter-Heitmann T."/>
            <person name="Klindworth A."/>
            <person name="Klockow C."/>
            <person name="Richter M."/>
            <person name="Achstetter T."/>
            <person name="Glockner F.O."/>
            <person name="Harder J."/>
        </authorList>
    </citation>
    <scope>NUCLEOTIDE SEQUENCE [LARGE SCALE GENOMIC DNA]</scope>
    <source>
        <strain evidence="1 2">SH398</strain>
    </source>
</reference>
<comment type="caution">
    <text evidence="1">The sequence shown here is derived from an EMBL/GenBank/DDBJ whole genome shotgun (WGS) entry which is preliminary data.</text>
</comment>
<evidence type="ECO:0000313" key="2">
    <source>
        <dbReference type="Proteomes" id="UP000011996"/>
    </source>
</evidence>
<gene>
    <name evidence="1" type="ORF">RESH_03039</name>
</gene>
<dbReference type="STRING" id="1263868.RESH_03039"/>
<sequence>MNQVGNWKPRTIKRKSSTMLKPYHCVSVPRWPLMQFDASKRQAYLSVRYADWRSHVRGCRCTETLVCLGYVACGWLAYRIVPLYAEIQATLLGWMVVWGVSATCMRTSFRLLLPKFLARRIFGTRLRVWMTPTAIAIDSKLYEKPFRVPRQWSGTPLNLQFISVEDPEDTEHRHRSRPKAGERQIFQEESKLIQLLIRSPDQPRGSEYNDSECAMRCYPIASVRQRDVSKFTIVLNTASRMTREQNQFNDVHKWTQGVDIDMPEPLERNI</sequence>
<dbReference type="PATRIC" id="fig|1263868.3.peg.3287"/>
<protein>
    <submittedName>
        <fullName evidence="1">Uncharacterized protein</fullName>
    </submittedName>
</protein>
<proteinExistence type="predicted"/>
<name>M5S4L3_9BACT</name>
<accession>M5S4L3</accession>
<dbReference type="AlphaFoldDB" id="M5S4L3"/>
<evidence type="ECO:0000313" key="1">
    <source>
        <dbReference type="EMBL" id="EMI26396.1"/>
    </source>
</evidence>
<dbReference type="Proteomes" id="UP000011996">
    <property type="component" value="Unassembled WGS sequence"/>
</dbReference>